<evidence type="ECO:0000313" key="2">
    <source>
        <dbReference type="Proteomes" id="UP001501337"/>
    </source>
</evidence>
<evidence type="ECO:0000313" key="1">
    <source>
        <dbReference type="EMBL" id="GAA3969935.1"/>
    </source>
</evidence>
<organism evidence="1 2">
    <name type="scientific">Allohahella marinimesophila</name>
    <dbReference type="NCBI Taxonomy" id="1054972"/>
    <lineage>
        <taxon>Bacteria</taxon>
        <taxon>Pseudomonadati</taxon>
        <taxon>Pseudomonadota</taxon>
        <taxon>Gammaproteobacteria</taxon>
        <taxon>Oceanospirillales</taxon>
        <taxon>Hahellaceae</taxon>
        <taxon>Allohahella</taxon>
    </lineage>
</organism>
<dbReference type="PROSITE" id="PS51257">
    <property type="entry name" value="PROKAR_LIPOPROTEIN"/>
    <property type="match status" value="1"/>
</dbReference>
<comment type="caution">
    <text evidence="1">The sequence shown here is derived from an EMBL/GenBank/DDBJ whole genome shotgun (WGS) entry which is preliminary data.</text>
</comment>
<proteinExistence type="predicted"/>
<dbReference type="Proteomes" id="UP001501337">
    <property type="component" value="Unassembled WGS sequence"/>
</dbReference>
<protein>
    <submittedName>
        <fullName evidence="1">Uncharacterized protein</fullName>
    </submittedName>
</protein>
<accession>A0ABP7PRU1</accession>
<reference evidence="2" key="1">
    <citation type="journal article" date="2019" name="Int. J. Syst. Evol. Microbiol.">
        <title>The Global Catalogue of Microorganisms (GCM) 10K type strain sequencing project: providing services to taxonomists for standard genome sequencing and annotation.</title>
        <authorList>
            <consortium name="The Broad Institute Genomics Platform"/>
            <consortium name="The Broad Institute Genome Sequencing Center for Infectious Disease"/>
            <person name="Wu L."/>
            <person name="Ma J."/>
        </authorList>
    </citation>
    <scope>NUCLEOTIDE SEQUENCE [LARGE SCALE GENOMIC DNA]</scope>
    <source>
        <strain evidence="2">JCM 17555</strain>
    </source>
</reference>
<dbReference type="EMBL" id="BAABBO010000012">
    <property type="protein sequence ID" value="GAA3969935.1"/>
    <property type="molecule type" value="Genomic_DNA"/>
</dbReference>
<keyword evidence="2" id="KW-1185">Reference proteome</keyword>
<dbReference type="RefSeq" id="WP_344807710.1">
    <property type="nucleotide sequence ID" value="NZ_BAABBO010000012.1"/>
</dbReference>
<name>A0ABP7PRU1_9GAMM</name>
<sequence length="242" mass="27556">MKTNNFLKSCSGLIGLLLLSACDDQAPNTYDTPWTVYLKSEKVTYTLRVPFGALYLYNFEDIDEDNRSVVRTSTEMEWDSDSEKPYALWRKEQLDANPDLDTDLVAKKFWFHIGFTDPSTDSGKLALGVYFEGSSSKSYPADAPYSTGLIWNNTAERYEQHAYEYILIKTRDSNDASMIECSKSAIYCNLRGARLTPHLKFQTISIPKDDLQNWRSYQEKAIRLFNSTLVSSEIHSADDPAG</sequence>
<gene>
    <name evidence="1" type="ORF">GCM10022278_29530</name>
</gene>